<dbReference type="GO" id="GO:0004352">
    <property type="term" value="F:glutamate dehydrogenase (NAD+) activity"/>
    <property type="evidence" value="ECO:0007669"/>
    <property type="project" value="TreeGrafter"/>
</dbReference>
<dbReference type="OrthoDB" id="9803297at2"/>
<dbReference type="STRING" id="226505.SAMN05444394_3258"/>
<dbReference type="PANTHER" id="PTHR11606:SF13">
    <property type="entry name" value="GLUTAMATE DEHYDROGENASE 1, MITOCHONDRIAL"/>
    <property type="match status" value="1"/>
</dbReference>
<dbReference type="SUPFAM" id="SSF53223">
    <property type="entry name" value="Aminoacid dehydrogenase-like, N-terminal domain"/>
    <property type="match status" value="1"/>
</dbReference>
<dbReference type="InterPro" id="IPR006096">
    <property type="entry name" value="Glu/Leu/Phe/Val/Trp_DH_C"/>
</dbReference>
<evidence type="ECO:0000313" key="5">
    <source>
        <dbReference type="Proteomes" id="UP000185221"/>
    </source>
</evidence>
<dbReference type="InterPro" id="IPR046346">
    <property type="entry name" value="Aminoacid_DH-like_N_sf"/>
</dbReference>
<dbReference type="Pfam" id="PF00208">
    <property type="entry name" value="ELFV_dehydrog"/>
    <property type="match status" value="1"/>
</dbReference>
<keyword evidence="5" id="KW-1185">Reference proteome</keyword>
<comment type="similarity">
    <text evidence="1">Belongs to the Glu/Leu/Phe/Val dehydrogenases family.</text>
</comment>
<sequence>MHDLLKKFENKKAEIVFEWSDNESEAEGWVVINSLRGGAAGGGTRMRKGLDKREVESLAKTMEVKFTVSGPAIGGAKSGINFDPNDPRKNEVLQRWYKAVMPLLKNYYGTGGDMNVDEIHEVIPITETYGLWHPQEGIVNGHFHATEPEKIKKIGQLRQGVSKVLEDPHYTPNGPKKYTVADMITGYGVAEAVRHYYKIWGGQIKGKRAVIQGWGNVGAAAACFLAVEGVKVVGIIDRDGGIIREEGLSLDEVRDLFIARDGNKLVAKDMIPFEKINEKIWDINSEIFIPAAASRLVTQNQVERMVNAGLEVISCGANVPFADPEIFFGPIGVWADKRISVLPDFIANCGMARVFAYLMSKKAEVTDRAIFNDVSKTIEKALNKTFQENPEKTNIAQSSFKIALAQLV</sequence>
<keyword evidence="2" id="KW-0560">Oxidoreductase</keyword>
<dbReference type="InterPro" id="IPR006097">
    <property type="entry name" value="Glu/Leu/Phe/Val/Trp_DH_dimer"/>
</dbReference>
<dbReference type="SUPFAM" id="SSF51735">
    <property type="entry name" value="NAD(P)-binding Rossmann-fold domains"/>
    <property type="match status" value="1"/>
</dbReference>
<dbReference type="RefSeq" id="WP_074226008.1">
    <property type="nucleotide sequence ID" value="NZ_FSRC01000002.1"/>
</dbReference>
<dbReference type="AlphaFoldDB" id="A0A1N6GI18"/>
<dbReference type="Gene3D" id="3.40.50.720">
    <property type="entry name" value="NAD(P)-binding Rossmann-like Domain"/>
    <property type="match status" value="1"/>
</dbReference>
<dbReference type="Pfam" id="PF02812">
    <property type="entry name" value="ELFV_dehydrog_N"/>
    <property type="match status" value="1"/>
</dbReference>
<dbReference type="EMBL" id="FSRC01000002">
    <property type="protein sequence ID" value="SIO07042.1"/>
    <property type="molecule type" value="Genomic_DNA"/>
</dbReference>
<protein>
    <submittedName>
        <fullName evidence="4">Glutamate dehydrogenase/leucine dehydrogenase</fullName>
    </submittedName>
</protein>
<accession>A0A1N6GI18</accession>
<gene>
    <name evidence="4" type="ORF">SAMN05444394_3258</name>
</gene>
<evidence type="ECO:0000313" key="4">
    <source>
        <dbReference type="EMBL" id="SIO07042.1"/>
    </source>
</evidence>
<evidence type="ECO:0000259" key="3">
    <source>
        <dbReference type="SMART" id="SM00839"/>
    </source>
</evidence>
<feature type="domain" description="Glutamate/phenylalanine/leucine/valine/L-tryptophan dehydrogenase C-terminal" evidence="3">
    <location>
        <begin position="181"/>
        <end position="408"/>
    </location>
</feature>
<dbReference type="Gene3D" id="3.40.50.10860">
    <property type="entry name" value="Leucine Dehydrogenase, chain A, domain 1"/>
    <property type="match status" value="1"/>
</dbReference>
<reference evidence="5" key="1">
    <citation type="submission" date="2016-11" db="EMBL/GenBank/DDBJ databases">
        <authorList>
            <person name="Varghese N."/>
            <person name="Submissions S."/>
        </authorList>
    </citation>
    <scope>NUCLEOTIDE SEQUENCE [LARGE SCALE GENOMIC DNA]</scope>
    <source>
        <strain evidence="5">DSM 15292</strain>
    </source>
</reference>
<dbReference type="GO" id="GO:0006538">
    <property type="term" value="P:L-glutamate catabolic process"/>
    <property type="evidence" value="ECO:0007669"/>
    <property type="project" value="TreeGrafter"/>
</dbReference>
<evidence type="ECO:0000256" key="2">
    <source>
        <dbReference type="ARBA" id="ARBA00023002"/>
    </source>
</evidence>
<dbReference type="InterPro" id="IPR036291">
    <property type="entry name" value="NAD(P)-bd_dom_sf"/>
</dbReference>
<dbReference type="Proteomes" id="UP000185221">
    <property type="component" value="Unassembled WGS sequence"/>
</dbReference>
<name>A0A1N6GI18_9BACT</name>
<evidence type="ECO:0000256" key="1">
    <source>
        <dbReference type="ARBA" id="ARBA00006382"/>
    </source>
</evidence>
<dbReference type="SMART" id="SM00839">
    <property type="entry name" value="ELFV_dehydrog"/>
    <property type="match status" value="1"/>
</dbReference>
<organism evidence="4 5">
    <name type="scientific">Algoriphagus halophilus</name>
    <dbReference type="NCBI Taxonomy" id="226505"/>
    <lineage>
        <taxon>Bacteria</taxon>
        <taxon>Pseudomonadati</taxon>
        <taxon>Bacteroidota</taxon>
        <taxon>Cytophagia</taxon>
        <taxon>Cytophagales</taxon>
        <taxon>Cyclobacteriaceae</taxon>
        <taxon>Algoriphagus</taxon>
    </lineage>
</organism>
<dbReference type="PANTHER" id="PTHR11606">
    <property type="entry name" value="GLUTAMATE DEHYDROGENASE"/>
    <property type="match status" value="1"/>
</dbReference>
<proteinExistence type="inferred from homology"/>